<dbReference type="AlphaFoldDB" id="A0A1B2E7G8"/>
<reference evidence="1" key="1">
    <citation type="submission" date="2016-08" db="EMBL/GenBank/DDBJ databases">
        <title>Complete Genome Seqeunce of Paenibacillus sp. nov. IHBB 9852 from high altitute lake of Indian trans-Himalayas.</title>
        <authorList>
            <person name="Kiran S."/>
            <person name="Swarnkar M.K."/>
            <person name="Rana A."/>
            <person name="Tewari R."/>
            <person name="Gulati A."/>
        </authorList>
    </citation>
    <scope>NUCLEOTIDE SEQUENCE [LARGE SCALE GENOMIC DNA]</scope>
    <source>
        <strain evidence="1">IHBB 9852</strain>
    </source>
</reference>
<dbReference type="KEGG" id="pib:BBD41_26775"/>
<protein>
    <submittedName>
        <fullName evidence="1">Uncharacterized protein</fullName>
    </submittedName>
</protein>
<proteinExistence type="predicted"/>
<gene>
    <name evidence="1" type="ORF">BBD41_26775</name>
</gene>
<name>A0A1B2E7G8_9BACL</name>
<organism evidence="1">
    <name type="scientific">Paenibacillus ihbetae</name>
    <dbReference type="NCBI Taxonomy" id="1870820"/>
    <lineage>
        <taxon>Bacteria</taxon>
        <taxon>Bacillati</taxon>
        <taxon>Bacillota</taxon>
        <taxon>Bacilli</taxon>
        <taxon>Bacillales</taxon>
        <taxon>Paenibacillaceae</taxon>
        <taxon>Paenibacillus</taxon>
    </lineage>
</organism>
<dbReference type="EMBL" id="CP016809">
    <property type="protein sequence ID" value="ANY75889.1"/>
    <property type="molecule type" value="Genomic_DNA"/>
</dbReference>
<sequence length="59" mass="6883">MTSRPNEAAMHPASCQQVFGWMKWMPDHGKKAPQMQAVTNLLQYLQTMDYRLTFDPLKL</sequence>
<accession>A0A1B2E7G8</accession>
<evidence type="ECO:0000313" key="1">
    <source>
        <dbReference type="EMBL" id="ANY75889.1"/>
    </source>
</evidence>